<sequence>MNNTEQNTELSDMSDQEVDLLHQSTKKQKEEVSNTPVNHKVSFLESIISKTEDSNITYVTQGLDNISFHDEQENPQNHPNFIPITSSDKQRLYTPWKQSLIIKLVGKRMGYLHLQNRLQALWQPSEKINLIDLSEDFYLIKLTKTENYEKILHQGLWFLGTQFISIRKWEPKFNPSTTQINNTTVWIRLPELPTEFYDLNILKQIGSQIGTILKIDIVTMNTTGGRYARLCILAPLSKTLPMDVLIVVPVIPKTTKTTSIANQKNIMAGQQ</sequence>
<organism evidence="3 4">
    <name type="scientific">Solanum verrucosum</name>
    <dbReference type="NCBI Taxonomy" id="315347"/>
    <lineage>
        <taxon>Eukaryota</taxon>
        <taxon>Viridiplantae</taxon>
        <taxon>Streptophyta</taxon>
        <taxon>Embryophyta</taxon>
        <taxon>Tracheophyta</taxon>
        <taxon>Spermatophyta</taxon>
        <taxon>Magnoliopsida</taxon>
        <taxon>eudicotyledons</taxon>
        <taxon>Gunneridae</taxon>
        <taxon>Pentapetalae</taxon>
        <taxon>asterids</taxon>
        <taxon>lamiids</taxon>
        <taxon>Solanales</taxon>
        <taxon>Solanaceae</taxon>
        <taxon>Solanoideae</taxon>
        <taxon>Solaneae</taxon>
        <taxon>Solanum</taxon>
    </lineage>
</organism>
<dbReference type="PANTHER" id="PTHR31286">
    <property type="entry name" value="GLYCINE-RICH CELL WALL STRUCTURAL PROTEIN 1.8-LIKE"/>
    <property type="match status" value="1"/>
</dbReference>
<protein>
    <recommendedName>
        <fullName evidence="2">DUF4283 domain-containing protein</fullName>
    </recommendedName>
</protein>
<dbReference type="Proteomes" id="UP001234989">
    <property type="component" value="Chromosome 2"/>
</dbReference>
<dbReference type="Pfam" id="PF14111">
    <property type="entry name" value="DUF4283"/>
    <property type="match status" value="1"/>
</dbReference>
<dbReference type="InterPro" id="IPR025558">
    <property type="entry name" value="DUF4283"/>
</dbReference>
<dbReference type="AlphaFoldDB" id="A0AAF0Q5M0"/>
<name>A0AAF0Q5M0_SOLVR</name>
<dbReference type="InterPro" id="IPR040256">
    <property type="entry name" value="At4g02000-like"/>
</dbReference>
<feature type="compositionally biased region" description="Polar residues" evidence="1">
    <location>
        <begin position="1"/>
        <end position="11"/>
    </location>
</feature>
<evidence type="ECO:0000313" key="4">
    <source>
        <dbReference type="Proteomes" id="UP001234989"/>
    </source>
</evidence>
<feature type="region of interest" description="Disordered" evidence="1">
    <location>
        <begin position="1"/>
        <end position="34"/>
    </location>
</feature>
<evidence type="ECO:0000259" key="2">
    <source>
        <dbReference type="Pfam" id="PF14111"/>
    </source>
</evidence>
<feature type="domain" description="DUF4283" evidence="2">
    <location>
        <begin position="96"/>
        <end position="176"/>
    </location>
</feature>
<accession>A0AAF0Q5M0</accession>
<dbReference type="EMBL" id="CP133613">
    <property type="protein sequence ID" value="WMV14366.1"/>
    <property type="molecule type" value="Genomic_DNA"/>
</dbReference>
<reference evidence="3" key="1">
    <citation type="submission" date="2023-08" db="EMBL/GenBank/DDBJ databases">
        <title>A de novo genome assembly of Solanum verrucosum Schlechtendal, a Mexican diploid species geographically isolated from the other diploid A-genome species in potato relatives.</title>
        <authorList>
            <person name="Hosaka K."/>
        </authorList>
    </citation>
    <scope>NUCLEOTIDE SEQUENCE</scope>
    <source>
        <tissue evidence="3">Young leaves</tissue>
    </source>
</reference>
<proteinExistence type="predicted"/>
<evidence type="ECO:0000256" key="1">
    <source>
        <dbReference type="SAM" id="MobiDB-lite"/>
    </source>
</evidence>
<keyword evidence="4" id="KW-1185">Reference proteome</keyword>
<evidence type="ECO:0000313" key="3">
    <source>
        <dbReference type="EMBL" id="WMV14366.1"/>
    </source>
</evidence>
<gene>
    <name evidence="3" type="ORF">MTR67_007751</name>
</gene>
<dbReference type="PANTHER" id="PTHR31286:SF99">
    <property type="entry name" value="DUF4283 DOMAIN-CONTAINING PROTEIN"/>
    <property type="match status" value="1"/>
</dbReference>